<dbReference type="SUPFAM" id="SSF52172">
    <property type="entry name" value="CheY-like"/>
    <property type="match status" value="1"/>
</dbReference>
<dbReference type="InterPro" id="IPR001789">
    <property type="entry name" value="Sig_transdc_resp-reg_receiver"/>
</dbReference>
<evidence type="ECO:0000259" key="17">
    <source>
        <dbReference type="PROSITE" id="PS50109"/>
    </source>
</evidence>
<evidence type="ECO:0000256" key="13">
    <source>
        <dbReference type="ARBA" id="ARBA00023136"/>
    </source>
</evidence>
<dbReference type="InterPro" id="IPR011006">
    <property type="entry name" value="CheY-like_superfamily"/>
</dbReference>
<gene>
    <name evidence="22" type="primary">arcB</name>
    <name evidence="22" type="ORF">PRI8871_01352</name>
</gene>
<dbReference type="InterPro" id="IPR036641">
    <property type="entry name" value="HPT_dom_sf"/>
</dbReference>
<evidence type="ECO:0000256" key="12">
    <source>
        <dbReference type="ARBA" id="ARBA00023012"/>
    </source>
</evidence>
<evidence type="ECO:0000256" key="6">
    <source>
        <dbReference type="ARBA" id="ARBA00022553"/>
    </source>
</evidence>
<feature type="domain" description="Histidine kinase" evidence="17">
    <location>
        <begin position="380"/>
        <end position="598"/>
    </location>
</feature>
<name>A0A2R8AU37_9RHOB</name>
<dbReference type="GO" id="GO:0000155">
    <property type="term" value="F:phosphorelay sensor kinase activity"/>
    <property type="evidence" value="ECO:0007669"/>
    <property type="project" value="InterPro"/>
</dbReference>
<dbReference type="PROSITE" id="PS50894">
    <property type="entry name" value="HPT"/>
    <property type="match status" value="1"/>
</dbReference>
<dbReference type="InterPro" id="IPR000700">
    <property type="entry name" value="PAS-assoc_C"/>
</dbReference>
<evidence type="ECO:0000256" key="16">
    <source>
        <dbReference type="SAM" id="Phobius"/>
    </source>
</evidence>
<feature type="domain" description="HPt" evidence="21">
    <location>
        <begin position="773"/>
        <end position="878"/>
    </location>
</feature>
<evidence type="ECO:0000256" key="9">
    <source>
        <dbReference type="ARBA" id="ARBA00022777"/>
    </source>
</evidence>
<evidence type="ECO:0000313" key="23">
    <source>
        <dbReference type="Proteomes" id="UP000244904"/>
    </source>
</evidence>
<dbReference type="PRINTS" id="PR00344">
    <property type="entry name" value="BCTRLSENSOR"/>
</dbReference>
<dbReference type="InterPro" id="IPR008207">
    <property type="entry name" value="Sig_transdc_His_kin_Hpt_dom"/>
</dbReference>
<dbReference type="SMART" id="SM00091">
    <property type="entry name" value="PAS"/>
    <property type="match status" value="1"/>
</dbReference>
<dbReference type="SMART" id="SM00388">
    <property type="entry name" value="HisKA"/>
    <property type="match status" value="1"/>
</dbReference>
<organism evidence="22 23">
    <name type="scientific">Pseudoprimorskyibacter insulae</name>
    <dbReference type="NCBI Taxonomy" id="1695997"/>
    <lineage>
        <taxon>Bacteria</taxon>
        <taxon>Pseudomonadati</taxon>
        <taxon>Pseudomonadota</taxon>
        <taxon>Alphaproteobacteria</taxon>
        <taxon>Rhodobacterales</taxon>
        <taxon>Paracoccaceae</taxon>
        <taxon>Pseudoprimorskyibacter</taxon>
    </lineage>
</organism>
<dbReference type="Proteomes" id="UP000244904">
    <property type="component" value="Unassembled WGS sequence"/>
</dbReference>
<evidence type="ECO:0000256" key="11">
    <source>
        <dbReference type="ARBA" id="ARBA00022989"/>
    </source>
</evidence>
<evidence type="ECO:0000256" key="3">
    <source>
        <dbReference type="ARBA" id="ARBA00012438"/>
    </source>
</evidence>
<dbReference type="SMART" id="SM00387">
    <property type="entry name" value="HATPase_c"/>
    <property type="match status" value="1"/>
</dbReference>
<dbReference type="PROSITE" id="PS50113">
    <property type="entry name" value="PAC"/>
    <property type="match status" value="1"/>
</dbReference>
<evidence type="ECO:0000256" key="8">
    <source>
        <dbReference type="ARBA" id="ARBA00022692"/>
    </source>
</evidence>
<evidence type="ECO:0000256" key="4">
    <source>
        <dbReference type="ARBA" id="ARBA00022475"/>
    </source>
</evidence>
<dbReference type="CDD" id="cd16922">
    <property type="entry name" value="HATPase_EvgS-ArcB-TorS-like"/>
    <property type="match status" value="1"/>
</dbReference>
<keyword evidence="10" id="KW-0067">ATP-binding</keyword>
<dbReference type="SUPFAM" id="SSF55874">
    <property type="entry name" value="ATPase domain of HSP90 chaperone/DNA topoisomerase II/histidine kinase"/>
    <property type="match status" value="1"/>
</dbReference>
<dbReference type="Gene3D" id="1.20.120.160">
    <property type="entry name" value="HPT domain"/>
    <property type="match status" value="1"/>
</dbReference>
<evidence type="ECO:0000259" key="18">
    <source>
        <dbReference type="PROSITE" id="PS50110"/>
    </source>
</evidence>
<feature type="transmembrane region" description="Helical" evidence="16">
    <location>
        <begin position="195"/>
        <end position="217"/>
    </location>
</feature>
<evidence type="ECO:0000256" key="15">
    <source>
        <dbReference type="PROSITE-ProRule" id="PRU00169"/>
    </source>
</evidence>
<evidence type="ECO:0000259" key="21">
    <source>
        <dbReference type="PROSITE" id="PS50894"/>
    </source>
</evidence>
<evidence type="ECO:0000256" key="7">
    <source>
        <dbReference type="ARBA" id="ARBA00022679"/>
    </source>
</evidence>
<dbReference type="GO" id="GO:0005886">
    <property type="term" value="C:plasma membrane"/>
    <property type="evidence" value="ECO:0007669"/>
    <property type="project" value="UniProtKB-SubCell"/>
</dbReference>
<accession>A0A2R8AU37</accession>
<comment type="catalytic activity">
    <reaction evidence="1">
        <text>ATP + protein L-histidine = ADP + protein N-phospho-L-histidine.</text>
        <dbReference type="EC" id="2.7.13.3"/>
    </reaction>
</comment>
<keyword evidence="9" id="KW-0418">Kinase</keyword>
<dbReference type="InterPro" id="IPR005467">
    <property type="entry name" value="His_kinase_dom"/>
</dbReference>
<dbReference type="Pfam" id="PF02518">
    <property type="entry name" value="HATPase_c"/>
    <property type="match status" value="1"/>
</dbReference>
<evidence type="ECO:0000256" key="2">
    <source>
        <dbReference type="ARBA" id="ARBA00004429"/>
    </source>
</evidence>
<dbReference type="SMART" id="SM00448">
    <property type="entry name" value="REC"/>
    <property type="match status" value="1"/>
</dbReference>
<dbReference type="FunFam" id="3.30.565.10:FF:000010">
    <property type="entry name" value="Sensor histidine kinase RcsC"/>
    <property type="match status" value="1"/>
</dbReference>
<feature type="domain" description="Response regulatory" evidence="18">
    <location>
        <begin position="624"/>
        <end position="741"/>
    </location>
</feature>
<dbReference type="Pfam" id="PF00072">
    <property type="entry name" value="Response_reg"/>
    <property type="match status" value="1"/>
</dbReference>
<dbReference type="InterPro" id="IPR000014">
    <property type="entry name" value="PAS"/>
</dbReference>
<dbReference type="InterPro" id="IPR035965">
    <property type="entry name" value="PAS-like_dom_sf"/>
</dbReference>
<proteinExistence type="predicted"/>
<sequence>MLGRMAKTFILGPINSVRAIFPAGRVAQRLAVVFASGVILVTLGLFGVDLRRDFRQLESANSDNILWVLSQTEIEITSLEMTLQVALTQDEPNLNEIRKRFDILYSRVETLSISEPYADLRQERRVEPNLAALNAFIDKNVTLIDSPDETLLARLPDLAADTQTARQLIRGITAVGIQSFSIDAAERRDSLLQTIVRLTTLLAALVLVLVGTIVLLIRLNRAMRRSALAQRLISDRMESIVATSLDAVIVIDRDGHIIVFNDAASKIFGYSRAEAMGAEMSDLLIPDKFKAAHVAGMSRYRKTGKRHVIGKGIVQLEGRRKDGSIFPVDLTLSRAHTVTGEIFVSFIRDISDRVQAENDLRQARDKAIAGEKSKAELLAVMSHEMRTPLNGLLGTLELINFEELPPKHRAFMEIIRKSGKLLLGHVNDVLEISRLDVGKVVLNKQSFDLVELMEDVIATQTGRARAGGTELVLAPPHPDLHHVYSDPHRLQQVLLNLIGNAIKFTRNGRVTLEAECLQGRDEVMIRVIDTGIGIPEEDQERIFGDFETIDTAYSRSNSGTGLGLGISKRLTTLLGGTIGVESEPGEGSVFWITLPLMPPEDEVICPVTLPQPTEALTPIIDPITVLVVEDNEINRFVARSILEQEGHTVIEAHDGAAGIAAAQANDVDLILMDISMPGMDGLQATRAIRKLNCASALAPVVATTAHAFPDEIAAFRDAGMNDVLAKPLSRATLRKILADTSDGSSLSDPAPTAPAKAELLDEERLEEIRDELPEEILNSTMIRFEQDATDFFATLPDELDEPLAVQDITKEAHKLAGTAAVFGAKRFRQSLNDLELKADQLDPAALRAQLQDLKECWADTLEAMEKHPRFVTQRVDACEDS</sequence>
<dbReference type="AlphaFoldDB" id="A0A2R8AU37"/>
<dbReference type="PROSITE" id="PS50110">
    <property type="entry name" value="RESPONSE_REGULATORY"/>
    <property type="match status" value="1"/>
</dbReference>
<dbReference type="Gene3D" id="3.30.565.10">
    <property type="entry name" value="Histidine kinase-like ATPase, C-terminal domain"/>
    <property type="match status" value="1"/>
</dbReference>
<dbReference type="InterPro" id="IPR003594">
    <property type="entry name" value="HATPase_dom"/>
</dbReference>
<dbReference type="InterPro" id="IPR004358">
    <property type="entry name" value="Sig_transdc_His_kin-like_C"/>
</dbReference>
<keyword evidence="7 22" id="KW-0808">Transferase</keyword>
<keyword evidence="12" id="KW-0902">Two-component regulatory system</keyword>
<evidence type="ECO:0000259" key="19">
    <source>
        <dbReference type="PROSITE" id="PS50112"/>
    </source>
</evidence>
<dbReference type="Pfam" id="PF00512">
    <property type="entry name" value="HisKA"/>
    <property type="match status" value="1"/>
</dbReference>
<dbReference type="SUPFAM" id="SSF55785">
    <property type="entry name" value="PYP-like sensor domain (PAS domain)"/>
    <property type="match status" value="1"/>
</dbReference>
<comment type="subcellular location">
    <subcellularLocation>
        <location evidence="2">Cell inner membrane</location>
        <topology evidence="2">Multi-pass membrane protein</topology>
    </subcellularLocation>
</comment>
<dbReference type="Gene3D" id="1.10.287.130">
    <property type="match status" value="1"/>
</dbReference>
<feature type="domain" description="PAS" evidence="19">
    <location>
        <begin position="233"/>
        <end position="287"/>
    </location>
</feature>
<feature type="modified residue" description="4-aspartylphosphate" evidence="15">
    <location>
        <position position="673"/>
    </location>
</feature>
<dbReference type="EMBL" id="OMOJ01000002">
    <property type="protein sequence ID" value="SPF79556.1"/>
    <property type="molecule type" value="Genomic_DNA"/>
</dbReference>
<keyword evidence="11 16" id="KW-1133">Transmembrane helix</keyword>
<keyword evidence="8 16" id="KW-0812">Transmembrane</keyword>
<evidence type="ECO:0000256" key="5">
    <source>
        <dbReference type="ARBA" id="ARBA00022519"/>
    </source>
</evidence>
<dbReference type="SUPFAM" id="SSF47384">
    <property type="entry name" value="Homodimeric domain of signal transducing histidine kinase"/>
    <property type="match status" value="1"/>
</dbReference>
<dbReference type="PROSITE" id="PS50109">
    <property type="entry name" value="HIS_KIN"/>
    <property type="match status" value="1"/>
</dbReference>
<feature type="transmembrane region" description="Helical" evidence="16">
    <location>
        <begin position="29"/>
        <end position="48"/>
    </location>
</feature>
<keyword evidence="13 16" id="KW-0472">Membrane</keyword>
<keyword evidence="10" id="KW-0547">Nucleotide-binding</keyword>
<evidence type="ECO:0000256" key="14">
    <source>
        <dbReference type="PROSITE-ProRule" id="PRU00110"/>
    </source>
</evidence>
<protein>
    <recommendedName>
        <fullName evidence="3">histidine kinase</fullName>
        <ecNumber evidence="3">2.7.13.3</ecNumber>
    </recommendedName>
</protein>
<dbReference type="CDD" id="cd00082">
    <property type="entry name" value="HisKA"/>
    <property type="match status" value="1"/>
</dbReference>
<dbReference type="EC" id="2.7.13.3" evidence="3"/>
<evidence type="ECO:0000256" key="1">
    <source>
        <dbReference type="ARBA" id="ARBA00000085"/>
    </source>
</evidence>
<keyword evidence="5" id="KW-0997">Cell inner membrane</keyword>
<dbReference type="OrthoDB" id="9801651at2"/>
<dbReference type="Pfam" id="PF13426">
    <property type="entry name" value="PAS_9"/>
    <property type="match status" value="1"/>
</dbReference>
<evidence type="ECO:0000256" key="10">
    <source>
        <dbReference type="ARBA" id="ARBA00022840"/>
    </source>
</evidence>
<dbReference type="CDD" id="cd17546">
    <property type="entry name" value="REC_hyHK_CKI1_RcsC-like"/>
    <property type="match status" value="1"/>
</dbReference>
<keyword evidence="6 15" id="KW-0597">Phosphoprotein</keyword>
<keyword evidence="4" id="KW-1003">Cell membrane</keyword>
<keyword evidence="23" id="KW-1185">Reference proteome</keyword>
<evidence type="ECO:0000313" key="22">
    <source>
        <dbReference type="EMBL" id="SPF79556.1"/>
    </source>
</evidence>
<feature type="domain" description="PAC" evidence="20">
    <location>
        <begin position="312"/>
        <end position="362"/>
    </location>
</feature>
<dbReference type="NCBIfam" id="TIGR00229">
    <property type="entry name" value="sensory_box"/>
    <property type="match status" value="1"/>
</dbReference>
<dbReference type="InterPro" id="IPR036890">
    <property type="entry name" value="HATPase_C_sf"/>
</dbReference>
<feature type="modified residue" description="Phosphohistidine" evidence="14">
    <location>
        <position position="813"/>
    </location>
</feature>
<dbReference type="PROSITE" id="PS50112">
    <property type="entry name" value="PAS"/>
    <property type="match status" value="1"/>
</dbReference>
<dbReference type="InterPro" id="IPR003661">
    <property type="entry name" value="HisK_dim/P_dom"/>
</dbReference>
<dbReference type="CDD" id="cd00130">
    <property type="entry name" value="PAS"/>
    <property type="match status" value="1"/>
</dbReference>
<dbReference type="SUPFAM" id="SSF47226">
    <property type="entry name" value="Histidine-containing phosphotransfer domain, HPT domain"/>
    <property type="match status" value="1"/>
</dbReference>
<reference evidence="23" key="1">
    <citation type="submission" date="2018-03" db="EMBL/GenBank/DDBJ databases">
        <authorList>
            <person name="Rodrigo-Torres L."/>
            <person name="Arahal R. D."/>
            <person name="Lucena T."/>
        </authorList>
    </citation>
    <scope>NUCLEOTIDE SEQUENCE [LARGE SCALE GENOMIC DNA]</scope>
    <source>
        <strain evidence="23">CECT 8871</strain>
    </source>
</reference>
<dbReference type="Gene3D" id="3.40.50.2300">
    <property type="match status" value="1"/>
</dbReference>
<dbReference type="PANTHER" id="PTHR43047">
    <property type="entry name" value="TWO-COMPONENT HISTIDINE PROTEIN KINASE"/>
    <property type="match status" value="1"/>
</dbReference>
<dbReference type="InterPro" id="IPR036097">
    <property type="entry name" value="HisK_dim/P_sf"/>
</dbReference>
<evidence type="ECO:0000259" key="20">
    <source>
        <dbReference type="PROSITE" id="PS50113"/>
    </source>
</evidence>
<dbReference type="PANTHER" id="PTHR43047:SF64">
    <property type="entry name" value="HISTIDINE KINASE CONTAINING CHEY-HOMOLOGOUS RECEIVER DOMAIN AND PAS DOMAIN-RELATED"/>
    <property type="match status" value="1"/>
</dbReference>
<dbReference type="Gene3D" id="3.30.450.20">
    <property type="entry name" value="PAS domain"/>
    <property type="match status" value="1"/>
</dbReference>